<evidence type="ECO:0000256" key="11">
    <source>
        <dbReference type="ARBA" id="ARBA00022884"/>
    </source>
</evidence>
<comment type="cofactor">
    <cofactor evidence="15">
        <name>Mg(2+)</name>
        <dbReference type="ChEBI" id="CHEBI:18420"/>
    </cofactor>
    <text evidence="15">Binds 2 magnesium ions per tetramer.</text>
</comment>
<evidence type="ECO:0000256" key="14">
    <source>
        <dbReference type="ARBA" id="ARBA00049255"/>
    </source>
</evidence>
<evidence type="ECO:0000313" key="20">
    <source>
        <dbReference type="EMBL" id="SEK86160.1"/>
    </source>
</evidence>
<dbReference type="Gene3D" id="3.30.70.380">
    <property type="entry name" value="Ferrodoxin-fold anticodon-binding domain"/>
    <property type="match status" value="1"/>
</dbReference>
<dbReference type="SMART" id="SM00896">
    <property type="entry name" value="FDX-ACB"/>
    <property type="match status" value="1"/>
</dbReference>
<dbReference type="EMBL" id="FOAG01000002">
    <property type="protein sequence ID" value="SEK86160.1"/>
    <property type="molecule type" value="Genomic_DNA"/>
</dbReference>
<evidence type="ECO:0000256" key="15">
    <source>
        <dbReference type="HAMAP-Rule" id="MF_00283"/>
    </source>
</evidence>
<dbReference type="InterPro" id="IPR045060">
    <property type="entry name" value="Phe-tRNA-ligase_IIc_bsu"/>
</dbReference>
<gene>
    <name evidence="15" type="primary">pheT</name>
    <name evidence="20" type="ORF">SAMN05443999_102421</name>
</gene>
<evidence type="ECO:0000259" key="17">
    <source>
        <dbReference type="PROSITE" id="PS50886"/>
    </source>
</evidence>
<evidence type="ECO:0000313" key="21">
    <source>
        <dbReference type="Proteomes" id="UP000199582"/>
    </source>
</evidence>
<dbReference type="InterPro" id="IPR041616">
    <property type="entry name" value="PheRS_beta_core"/>
</dbReference>
<dbReference type="CDD" id="cd00769">
    <property type="entry name" value="PheRS_beta_core"/>
    <property type="match status" value="1"/>
</dbReference>
<dbReference type="InterPro" id="IPR036690">
    <property type="entry name" value="Fdx_antiC-bd_sf"/>
</dbReference>
<dbReference type="SUPFAM" id="SSF54991">
    <property type="entry name" value="Anticodon-binding domain of PheRS"/>
    <property type="match status" value="1"/>
</dbReference>
<comment type="subcellular location">
    <subcellularLocation>
        <location evidence="1 15">Cytoplasm</location>
    </subcellularLocation>
</comment>
<dbReference type="Gene3D" id="3.30.930.10">
    <property type="entry name" value="Bira Bifunctional Protein, Domain 2"/>
    <property type="match status" value="1"/>
</dbReference>
<dbReference type="GO" id="GO:0004826">
    <property type="term" value="F:phenylalanine-tRNA ligase activity"/>
    <property type="evidence" value="ECO:0007669"/>
    <property type="project" value="UniProtKB-UniRule"/>
</dbReference>
<keyword evidence="9 15" id="KW-0067">ATP-binding</keyword>
<keyword evidence="5 16" id="KW-0820">tRNA-binding</keyword>
<dbReference type="NCBIfam" id="NF045760">
    <property type="entry name" value="YtpR"/>
    <property type="match status" value="1"/>
</dbReference>
<dbReference type="InterPro" id="IPR045864">
    <property type="entry name" value="aa-tRNA-synth_II/BPL/LPL"/>
</dbReference>
<dbReference type="NCBIfam" id="TIGR00472">
    <property type="entry name" value="pheT_bact"/>
    <property type="match status" value="1"/>
</dbReference>
<dbReference type="GO" id="GO:0009328">
    <property type="term" value="C:phenylalanine-tRNA ligase complex"/>
    <property type="evidence" value="ECO:0007669"/>
    <property type="project" value="TreeGrafter"/>
</dbReference>
<dbReference type="STRING" id="1287727.SAMN05443999_102421"/>
<keyword evidence="13 15" id="KW-0030">Aminoacyl-tRNA synthetase</keyword>
<dbReference type="Pfam" id="PF03147">
    <property type="entry name" value="FDX-ACB"/>
    <property type="match status" value="1"/>
</dbReference>
<dbReference type="FunFam" id="2.40.50.140:FF:000045">
    <property type="entry name" value="Phenylalanine--tRNA ligase beta subunit"/>
    <property type="match status" value="1"/>
</dbReference>
<keyword evidence="4 15" id="KW-0963">Cytoplasm</keyword>
<dbReference type="OrthoDB" id="9805455at2"/>
<dbReference type="PROSITE" id="PS51447">
    <property type="entry name" value="FDX_ACB"/>
    <property type="match status" value="1"/>
</dbReference>
<evidence type="ECO:0000256" key="6">
    <source>
        <dbReference type="ARBA" id="ARBA00022598"/>
    </source>
</evidence>
<dbReference type="InterPro" id="IPR033714">
    <property type="entry name" value="tRNA_bind_bactPheRS"/>
</dbReference>
<dbReference type="InterPro" id="IPR005146">
    <property type="entry name" value="B3/B4_tRNA-bd"/>
</dbReference>
<organism evidence="20 21">
    <name type="scientific">Roseovarius azorensis</name>
    <dbReference type="NCBI Taxonomy" id="1287727"/>
    <lineage>
        <taxon>Bacteria</taxon>
        <taxon>Pseudomonadati</taxon>
        <taxon>Pseudomonadota</taxon>
        <taxon>Alphaproteobacteria</taxon>
        <taxon>Rhodobacterales</taxon>
        <taxon>Roseobacteraceae</taxon>
        <taxon>Roseovarius</taxon>
    </lineage>
</organism>
<dbReference type="AlphaFoldDB" id="A0A1H7KI07"/>
<dbReference type="HAMAP" id="MF_00283">
    <property type="entry name" value="Phe_tRNA_synth_beta1"/>
    <property type="match status" value="1"/>
</dbReference>
<feature type="domain" description="B5" evidence="19">
    <location>
        <begin position="405"/>
        <end position="476"/>
    </location>
</feature>
<evidence type="ECO:0000256" key="4">
    <source>
        <dbReference type="ARBA" id="ARBA00022490"/>
    </source>
</evidence>
<dbReference type="Pfam" id="PF17759">
    <property type="entry name" value="tRNA_synthFbeta"/>
    <property type="match status" value="1"/>
</dbReference>
<feature type="binding site" evidence="15">
    <location>
        <position position="463"/>
    </location>
    <ligand>
        <name>Mg(2+)</name>
        <dbReference type="ChEBI" id="CHEBI:18420"/>
        <note>shared with alpha subunit</note>
    </ligand>
</feature>
<protein>
    <recommendedName>
        <fullName evidence="15">Phenylalanine--tRNA ligase beta subunit</fullName>
        <ecNumber evidence="15">6.1.1.20</ecNumber>
    </recommendedName>
    <alternativeName>
        <fullName evidence="15">Phenylalanyl-tRNA synthetase beta subunit</fullName>
        <shortName evidence="15">PheRS</shortName>
    </alternativeName>
</protein>
<dbReference type="InterPro" id="IPR012340">
    <property type="entry name" value="NA-bd_OB-fold"/>
</dbReference>
<dbReference type="Gene3D" id="3.30.56.10">
    <property type="match status" value="2"/>
</dbReference>
<keyword evidence="11 16" id="KW-0694">RNA-binding</keyword>
<dbReference type="CDD" id="cd02796">
    <property type="entry name" value="tRNA_bind_bactPheRS"/>
    <property type="match status" value="1"/>
</dbReference>
<keyword evidence="8 15" id="KW-0547">Nucleotide-binding</keyword>
<dbReference type="SMART" id="SM00873">
    <property type="entry name" value="B3_4"/>
    <property type="match status" value="1"/>
</dbReference>
<feature type="binding site" evidence="15">
    <location>
        <position position="454"/>
    </location>
    <ligand>
        <name>Mg(2+)</name>
        <dbReference type="ChEBI" id="CHEBI:18420"/>
        <note>shared with alpha subunit</note>
    </ligand>
</feature>
<evidence type="ECO:0000256" key="9">
    <source>
        <dbReference type="ARBA" id="ARBA00022840"/>
    </source>
</evidence>
<dbReference type="GO" id="GO:0005524">
    <property type="term" value="F:ATP binding"/>
    <property type="evidence" value="ECO:0007669"/>
    <property type="project" value="UniProtKB-UniRule"/>
</dbReference>
<dbReference type="GO" id="GO:0000049">
    <property type="term" value="F:tRNA binding"/>
    <property type="evidence" value="ECO:0007669"/>
    <property type="project" value="UniProtKB-UniRule"/>
</dbReference>
<dbReference type="PANTHER" id="PTHR10947">
    <property type="entry name" value="PHENYLALANYL-TRNA SYNTHETASE BETA CHAIN AND LEUCINE-RICH REPEAT-CONTAINING PROTEIN 47"/>
    <property type="match status" value="1"/>
</dbReference>
<dbReference type="Pfam" id="PF01588">
    <property type="entry name" value="tRNA_bind"/>
    <property type="match status" value="1"/>
</dbReference>
<comment type="subunit">
    <text evidence="3 15">Tetramer of two alpha and two beta subunits.</text>
</comment>
<dbReference type="InterPro" id="IPR002547">
    <property type="entry name" value="tRNA-bd_dom"/>
</dbReference>
<dbReference type="InterPro" id="IPR005147">
    <property type="entry name" value="tRNA_synthase_B5-dom"/>
</dbReference>
<dbReference type="Proteomes" id="UP000199582">
    <property type="component" value="Unassembled WGS sequence"/>
</dbReference>
<dbReference type="Gene3D" id="3.50.40.10">
    <property type="entry name" value="Phenylalanyl-trna Synthetase, Chain B, domain 3"/>
    <property type="match status" value="1"/>
</dbReference>
<accession>A0A1H7KI07</accession>
<evidence type="ECO:0000256" key="10">
    <source>
        <dbReference type="ARBA" id="ARBA00022842"/>
    </source>
</evidence>
<dbReference type="InterPro" id="IPR009061">
    <property type="entry name" value="DNA-bd_dom_put_sf"/>
</dbReference>
<evidence type="ECO:0000256" key="12">
    <source>
        <dbReference type="ARBA" id="ARBA00022917"/>
    </source>
</evidence>
<keyword evidence="12 15" id="KW-0648">Protein biosynthesis</keyword>
<evidence type="ECO:0000256" key="16">
    <source>
        <dbReference type="PROSITE-ProRule" id="PRU00209"/>
    </source>
</evidence>
<dbReference type="InterPro" id="IPR005121">
    <property type="entry name" value="Fdx_antiC-bd"/>
</dbReference>
<comment type="similarity">
    <text evidence="2 15">Belongs to the phenylalanyl-tRNA synthetase beta subunit family. Type 1 subfamily.</text>
</comment>
<evidence type="ECO:0000256" key="5">
    <source>
        <dbReference type="ARBA" id="ARBA00022555"/>
    </source>
</evidence>
<sequence length="803" mass="86109">MKFTLSWLKEHLETTASVDEIAETLTDLGLEVESISDPAARLKEFTIGKVLKAEPHPDADRLRVCQVATADGETQIVCGAPNAREGITVVIAKPGVYVPGIDTTIGVGKIRGVESHGMMCSEREMELSEEHDGIIELPSGEVGERFTDWLAVNDPARVDPVIEIAITPNRPDALGVRGIAMDLAARGVGTMKPAKTVDIEGQFTCPIGVTIDPDTSTGGCEIFAGRLVRGVTNGPSPDWLQNRLRAIGLRPISALVDITNFFTYDRNRPLHVFDADKVQGNLRIHRTKGGEMLMGLDEKEYTFGPGQVVISDDGGIESIGGIMGGLHTGCTGETVNVFLEAAVWDHIQIATTGRALRINSDARYRNERGIDPAFNMEALDLATQMILDLCGGVPSNRVVAGKVPDVSRAYRLDPARVQSLVGMDIPESEQRQTLTALGFRLEGNMAQVPSWRPDILGEADLVEEVARIASLTRLQGRPMARVSAGVPKPILSPLQRREQIARRTAAALGYNECVTYSFIDHAAATLFGGGDDGTMLANPISSDMSHMRPDLLPGLLQAAARNQARGIMDLALCEVGHAFFGGEPGEQRLQVSGILVGRTGPKDVQSTSRAVDVFDAKADAETILAAIGAPAKVQILRDGPDWFHPGRHGRICLGPSKVLGVFGELHPRILRTLDVKGPAVAFTLYPEEIPMPRKSGATRGAPEISGLQAVERDFAFVVDERVEALSLVNAAAGADKTLIEDVRIFDEFVGGGLGEGKKSLAMTVRLQPREKTLTDSDIETVSAKIIEKVTKATGGVLRGQGPG</sequence>
<dbReference type="GO" id="GO:0006432">
    <property type="term" value="P:phenylalanyl-tRNA aminoacylation"/>
    <property type="evidence" value="ECO:0007669"/>
    <property type="project" value="UniProtKB-UniRule"/>
</dbReference>
<dbReference type="InterPro" id="IPR020825">
    <property type="entry name" value="Phe-tRNA_synthase-like_B3/B4"/>
</dbReference>
<feature type="binding site" evidence="15">
    <location>
        <position position="464"/>
    </location>
    <ligand>
        <name>Mg(2+)</name>
        <dbReference type="ChEBI" id="CHEBI:18420"/>
        <note>shared with alpha subunit</note>
    </ligand>
</feature>
<dbReference type="PROSITE" id="PS50886">
    <property type="entry name" value="TRBD"/>
    <property type="match status" value="1"/>
</dbReference>
<evidence type="ECO:0000256" key="7">
    <source>
        <dbReference type="ARBA" id="ARBA00022723"/>
    </source>
</evidence>
<proteinExistence type="inferred from homology"/>
<reference evidence="20 21" key="1">
    <citation type="submission" date="2016-10" db="EMBL/GenBank/DDBJ databases">
        <authorList>
            <person name="de Groot N.N."/>
        </authorList>
    </citation>
    <scope>NUCLEOTIDE SEQUENCE [LARGE SCALE GENOMIC DNA]</scope>
    <source>
        <strain evidence="20 21">DSM 100674</strain>
    </source>
</reference>
<evidence type="ECO:0000256" key="1">
    <source>
        <dbReference type="ARBA" id="ARBA00004496"/>
    </source>
</evidence>
<comment type="catalytic activity">
    <reaction evidence="14 15">
        <text>tRNA(Phe) + L-phenylalanine + ATP = L-phenylalanyl-tRNA(Phe) + AMP + diphosphate + H(+)</text>
        <dbReference type="Rhea" id="RHEA:19413"/>
        <dbReference type="Rhea" id="RHEA-COMP:9668"/>
        <dbReference type="Rhea" id="RHEA-COMP:9699"/>
        <dbReference type="ChEBI" id="CHEBI:15378"/>
        <dbReference type="ChEBI" id="CHEBI:30616"/>
        <dbReference type="ChEBI" id="CHEBI:33019"/>
        <dbReference type="ChEBI" id="CHEBI:58095"/>
        <dbReference type="ChEBI" id="CHEBI:78442"/>
        <dbReference type="ChEBI" id="CHEBI:78531"/>
        <dbReference type="ChEBI" id="CHEBI:456215"/>
        <dbReference type="EC" id="6.1.1.20"/>
    </reaction>
</comment>
<keyword evidence="10 15" id="KW-0460">Magnesium</keyword>
<dbReference type="PROSITE" id="PS51483">
    <property type="entry name" value="B5"/>
    <property type="match status" value="1"/>
</dbReference>
<dbReference type="Pfam" id="PF03483">
    <property type="entry name" value="B3_4"/>
    <property type="match status" value="1"/>
</dbReference>
<evidence type="ECO:0000256" key="13">
    <source>
        <dbReference type="ARBA" id="ARBA00023146"/>
    </source>
</evidence>
<dbReference type="Pfam" id="PF03484">
    <property type="entry name" value="B5"/>
    <property type="match status" value="1"/>
</dbReference>
<dbReference type="SMART" id="SM00874">
    <property type="entry name" value="B5"/>
    <property type="match status" value="1"/>
</dbReference>
<evidence type="ECO:0000256" key="2">
    <source>
        <dbReference type="ARBA" id="ARBA00008653"/>
    </source>
</evidence>
<dbReference type="Gene3D" id="2.40.50.140">
    <property type="entry name" value="Nucleic acid-binding proteins"/>
    <property type="match status" value="1"/>
</dbReference>
<feature type="binding site" evidence="15">
    <location>
        <position position="460"/>
    </location>
    <ligand>
        <name>Mg(2+)</name>
        <dbReference type="ChEBI" id="CHEBI:18420"/>
        <note>shared with alpha subunit</note>
    </ligand>
</feature>
<dbReference type="GO" id="GO:0000287">
    <property type="term" value="F:magnesium ion binding"/>
    <property type="evidence" value="ECO:0007669"/>
    <property type="project" value="UniProtKB-UniRule"/>
</dbReference>
<dbReference type="PANTHER" id="PTHR10947:SF0">
    <property type="entry name" value="PHENYLALANINE--TRNA LIGASE BETA SUBUNIT"/>
    <property type="match status" value="1"/>
</dbReference>
<feature type="domain" description="FDX-ACB" evidence="18">
    <location>
        <begin position="705"/>
        <end position="798"/>
    </location>
</feature>
<name>A0A1H7KI07_9RHOB</name>
<evidence type="ECO:0000259" key="18">
    <source>
        <dbReference type="PROSITE" id="PS51447"/>
    </source>
</evidence>
<evidence type="ECO:0000256" key="3">
    <source>
        <dbReference type="ARBA" id="ARBA00011209"/>
    </source>
</evidence>
<dbReference type="SUPFAM" id="SSF55681">
    <property type="entry name" value="Class II aaRS and biotin synthetases"/>
    <property type="match status" value="1"/>
</dbReference>
<dbReference type="SUPFAM" id="SSF50249">
    <property type="entry name" value="Nucleic acid-binding proteins"/>
    <property type="match status" value="1"/>
</dbReference>
<keyword evidence="7 15" id="KW-0479">Metal-binding</keyword>
<dbReference type="InterPro" id="IPR004532">
    <property type="entry name" value="Phe-tRNA-ligase_IIc_bsu_bact"/>
</dbReference>
<keyword evidence="6 15" id="KW-0436">Ligase</keyword>
<dbReference type="RefSeq" id="WP_093033127.1">
    <property type="nucleotide sequence ID" value="NZ_FOAG01000002.1"/>
</dbReference>
<evidence type="ECO:0000259" key="19">
    <source>
        <dbReference type="PROSITE" id="PS51483"/>
    </source>
</evidence>
<evidence type="ECO:0000256" key="8">
    <source>
        <dbReference type="ARBA" id="ARBA00022741"/>
    </source>
</evidence>
<dbReference type="SUPFAM" id="SSF46955">
    <property type="entry name" value="Putative DNA-binding domain"/>
    <property type="match status" value="1"/>
</dbReference>
<dbReference type="SUPFAM" id="SSF56037">
    <property type="entry name" value="PheT/TilS domain"/>
    <property type="match status" value="1"/>
</dbReference>
<feature type="domain" description="TRNA-binding" evidence="17">
    <location>
        <begin position="39"/>
        <end position="147"/>
    </location>
</feature>
<keyword evidence="21" id="KW-1185">Reference proteome</keyword>
<dbReference type="EC" id="6.1.1.20" evidence="15"/>